<protein>
    <submittedName>
        <fullName evidence="5">Magnesium chelatase</fullName>
    </submittedName>
</protein>
<sequence>MEKPDENLTQTSRGGLGVRKHERKLVFPFTAIVGQEKAKLALLCCAVDPTIGGVLLSGEKGTGKSTLVRALSQVLPEIEVVDGCPFNCNPHNPLEMCDACYDKLASGGKLKVAKRKMKVVDLPLSITVDRLVGTIDIKKALKEGVRALQPGLLAEANRNILYIDEVNLLDDYVADVLLDAAAMGWNIIEREGISFRHPARFILVGSMNPEEGELRPQLLDRFGLYVPIEALNNPEERAEIVRRVEEFHADPTSFYKKYEDEEKQLRNTIIKAREIVKSAIIDDDLLKLLIETIIKLNIKTHRAEITTVKTAKAIAALHGRRKVTYEDLK</sequence>
<dbReference type="PANTHER" id="PTHR32039">
    <property type="entry name" value="MAGNESIUM-CHELATASE SUBUNIT CHLI"/>
    <property type="match status" value="1"/>
</dbReference>
<evidence type="ECO:0000259" key="4">
    <source>
        <dbReference type="SMART" id="SM00382"/>
    </source>
</evidence>
<evidence type="ECO:0000313" key="5">
    <source>
        <dbReference type="EMBL" id="RLE50949.1"/>
    </source>
</evidence>
<accession>A0A497EV01</accession>
<dbReference type="AlphaFoldDB" id="A0A497EV01"/>
<evidence type="ECO:0000256" key="1">
    <source>
        <dbReference type="ARBA" id="ARBA00005799"/>
    </source>
</evidence>
<dbReference type="InterPro" id="IPR045006">
    <property type="entry name" value="CHLI-like"/>
</dbReference>
<dbReference type="Gene3D" id="1.10.8.80">
    <property type="entry name" value="Magnesium chelatase subunit I, C-Terminal domain"/>
    <property type="match status" value="1"/>
</dbReference>
<dbReference type="Pfam" id="PF01078">
    <property type="entry name" value="Mg_chelatase"/>
    <property type="match status" value="2"/>
</dbReference>
<dbReference type="GO" id="GO:0005524">
    <property type="term" value="F:ATP binding"/>
    <property type="evidence" value="ECO:0007669"/>
    <property type="project" value="UniProtKB-KW"/>
</dbReference>
<evidence type="ECO:0000256" key="2">
    <source>
        <dbReference type="ARBA" id="ARBA00022741"/>
    </source>
</evidence>
<feature type="non-terminal residue" evidence="5">
    <location>
        <position position="329"/>
    </location>
</feature>
<proteinExistence type="inferred from homology"/>
<dbReference type="Pfam" id="PF17863">
    <property type="entry name" value="AAA_lid_2"/>
    <property type="match status" value="1"/>
</dbReference>
<dbReference type="Gene3D" id="3.40.50.300">
    <property type="entry name" value="P-loop containing nucleotide triphosphate hydrolases"/>
    <property type="match status" value="1"/>
</dbReference>
<reference evidence="5 6" key="1">
    <citation type="submission" date="2018-06" db="EMBL/GenBank/DDBJ databases">
        <title>Extensive metabolic versatility and redundancy in microbially diverse, dynamic hydrothermal sediments.</title>
        <authorList>
            <person name="Dombrowski N."/>
            <person name="Teske A."/>
            <person name="Baker B.J."/>
        </authorList>
    </citation>
    <scope>NUCLEOTIDE SEQUENCE [LARGE SCALE GENOMIC DNA]</scope>
    <source>
        <strain evidence="5">B29_G17</strain>
    </source>
</reference>
<keyword evidence="2" id="KW-0547">Nucleotide-binding</keyword>
<organism evidence="5 6">
    <name type="scientific">Thermoproteota archaeon</name>
    <dbReference type="NCBI Taxonomy" id="2056631"/>
    <lineage>
        <taxon>Archaea</taxon>
        <taxon>Thermoproteota</taxon>
    </lineage>
</organism>
<dbReference type="InterPro" id="IPR027417">
    <property type="entry name" value="P-loop_NTPase"/>
</dbReference>
<name>A0A497EV01_9CREN</name>
<dbReference type="Proteomes" id="UP000268446">
    <property type="component" value="Unassembled WGS sequence"/>
</dbReference>
<dbReference type="PANTHER" id="PTHR32039:SF9">
    <property type="entry name" value="MAGNESIUM-CHELATASE SUBUNIT CHLI-2, CHLOROPLASTIC"/>
    <property type="match status" value="1"/>
</dbReference>
<comment type="caution">
    <text evidence="5">The sequence shown here is derived from an EMBL/GenBank/DDBJ whole genome shotgun (WGS) entry which is preliminary data.</text>
</comment>
<dbReference type="SMART" id="SM00382">
    <property type="entry name" value="AAA"/>
    <property type="match status" value="1"/>
</dbReference>
<feature type="domain" description="AAA+ ATPase" evidence="4">
    <location>
        <begin position="50"/>
        <end position="232"/>
    </location>
</feature>
<dbReference type="InterPro" id="IPR041628">
    <property type="entry name" value="ChlI/MoxR_AAA_lid"/>
</dbReference>
<dbReference type="CDD" id="cd00009">
    <property type="entry name" value="AAA"/>
    <property type="match status" value="1"/>
</dbReference>
<dbReference type="SUPFAM" id="SSF52540">
    <property type="entry name" value="P-loop containing nucleoside triphosphate hydrolases"/>
    <property type="match status" value="1"/>
</dbReference>
<dbReference type="EMBL" id="QMQZ01000091">
    <property type="protein sequence ID" value="RLE50949.1"/>
    <property type="molecule type" value="Genomic_DNA"/>
</dbReference>
<keyword evidence="3" id="KW-0067">ATP-binding</keyword>
<dbReference type="InterPro" id="IPR003593">
    <property type="entry name" value="AAA+_ATPase"/>
</dbReference>
<evidence type="ECO:0000256" key="3">
    <source>
        <dbReference type="ARBA" id="ARBA00022840"/>
    </source>
</evidence>
<dbReference type="InterPro" id="IPR000523">
    <property type="entry name" value="Mg_chelatse_chII-like_cat_dom"/>
</dbReference>
<gene>
    <name evidence="5" type="ORF">DRJ20_02835</name>
</gene>
<comment type="similarity">
    <text evidence="1">Belongs to the Mg-chelatase subunits D/I family.</text>
</comment>
<evidence type="ECO:0000313" key="6">
    <source>
        <dbReference type="Proteomes" id="UP000268446"/>
    </source>
</evidence>